<sequence>MPKIGMKPVRRQQLIDATMASVAANGLHNTTINSISRLAGLSSGIISHYFGGKQELIEATLRHLLEQLKLALLTQTAERQLSPKARLHAIVAANFTEFQRSGAATRTWLNFWAQSMHEPGLARLQQVNSARLKSNLAFSFKQLLPRDQALKSAEQVAAMIDGFWLRSALSPEPELSFAAAESWCIDFIDQSLAYHGVH</sequence>
<dbReference type="RefSeq" id="WP_101056421.1">
    <property type="nucleotide sequence ID" value="NZ_BMXX01000013.1"/>
</dbReference>
<dbReference type="PANTHER" id="PTHR30055:SF234">
    <property type="entry name" value="HTH-TYPE TRANSCRIPTIONAL REGULATOR BETI"/>
    <property type="match status" value="1"/>
</dbReference>
<evidence type="ECO:0000256" key="8">
    <source>
        <dbReference type="PROSITE-ProRule" id="PRU00335"/>
    </source>
</evidence>
<organism evidence="10 11">
    <name type="scientific">Shewanella chilikensis</name>
    <dbReference type="NCBI Taxonomy" id="558541"/>
    <lineage>
        <taxon>Bacteria</taxon>
        <taxon>Pseudomonadati</taxon>
        <taxon>Pseudomonadota</taxon>
        <taxon>Gammaproteobacteria</taxon>
        <taxon>Alteromonadales</taxon>
        <taxon>Shewanellaceae</taxon>
        <taxon>Shewanella</taxon>
    </lineage>
</organism>
<dbReference type="UniPathway" id="UPA00529"/>
<dbReference type="InterPro" id="IPR009057">
    <property type="entry name" value="Homeodomain-like_sf"/>
</dbReference>
<evidence type="ECO:0000256" key="7">
    <source>
        <dbReference type="HAMAP-Rule" id="MF_00768"/>
    </source>
</evidence>
<feature type="DNA-binding region" description="H-T-H motif" evidence="7 8">
    <location>
        <begin position="31"/>
        <end position="50"/>
    </location>
</feature>
<evidence type="ECO:0000256" key="4">
    <source>
        <dbReference type="ARBA" id="ARBA00023125"/>
    </source>
</evidence>
<comment type="function">
    <text evidence="6">Repressor involved in the biosynthesis of the osmoprotectant glycine betaine. It represses transcription of the choline transporter BetT and the genes of BetAB involved in the synthesis of glycine betaine.</text>
</comment>
<dbReference type="KEGG" id="schk:GII14_13425"/>
<dbReference type="InterPro" id="IPR039538">
    <property type="entry name" value="BetI_C"/>
</dbReference>
<dbReference type="PROSITE" id="PS01081">
    <property type="entry name" value="HTH_TETR_1"/>
    <property type="match status" value="1"/>
</dbReference>
<dbReference type="InterPro" id="IPR023772">
    <property type="entry name" value="DNA-bd_HTH_TetR-type_CS"/>
</dbReference>
<dbReference type="AlphaFoldDB" id="A0A6G7LTS9"/>
<comment type="function">
    <text evidence="7">Repressor involved in choline regulation of the bet genes.</text>
</comment>
<proteinExistence type="inferred from homology"/>
<evidence type="ECO:0000313" key="10">
    <source>
        <dbReference type="EMBL" id="QIJ05045.1"/>
    </source>
</evidence>
<dbReference type="GO" id="GO:0000976">
    <property type="term" value="F:transcription cis-regulatory region binding"/>
    <property type="evidence" value="ECO:0007669"/>
    <property type="project" value="TreeGrafter"/>
</dbReference>
<dbReference type="SUPFAM" id="SSF48498">
    <property type="entry name" value="Tetracyclin repressor-like, C-terminal domain"/>
    <property type="match status" value="1"/>
</dbReference>
<dbReference type="GO" id="GO:0045892">
    <property type="term" value="P:negative regulation of DNA-templated transcription"/>
    <property type="evidence" value="ECO:0007669"/>
    <property type="project" value="UniProtKB-UniRule"/>
</dbReference>
<evidence type="ECO:0000256" key="2">
    <source>
        <dbReference type="ARBA" id="ARBA00022491"/>
    </source>
</evidence>
<dbReference type="GeneID" id="99800693"/>
<dbReference type="PROSITE" id="PS50977">
    <property type="entry name" value="HTH_TETR_2"/>
    <property type="match status" value="1"/>
</dbReference>
<name>A0A6G7LTS9_9GAMM</name>
<dbReference type="EMBL" id="CP045857">
    <property type="protein sequence ID" value="QIJ05045.1"/>
    <property type="molecule type" value="Genomic_DNA"/>
</dbReference>
<evidence type="ECO:0000313" key="11">
    <source>
        <dbReference type="Proteomes" id="UP000502117"/>
    </source>
</evidence>
<evidence type="ECO:0000256" key="6">
    <source>
        <dbReference type="ARBA" id="ARBA00024936"/>
    </source>
</evidence>
<dbReference type="Pfam" id="PF00440">
    <property type="entry name" value="TetR_N"/>
    <property type="match status" value="1"/>
</dbReference>
<dbReference type="PANTHER" id="PTHR30055">
    <property type="entry name" value="HTH-TYPE TRANSCRIPTIONAL REGULATOR RUTR"/>
    <property type="match status" value="1"/>
</dbReference>
<protein>
    <recommendedName>
        <fullName evidence="7">HTH-type transcriptional regulator BetI</fullName>
    </recommendedName>
</protein>
<accession>A0A6G7LTS9</accession>
<dbReference type="Pfam" id="PF13977">
    <property type="entry name" value="TetR_C_6"/>
    <property type="match status" value="1"/>
</dbReference>
<keyword evidence="5 7" id="KW-0804">Transcription</keyword>
<gene>
    <name evidence="7 10" type="primary">betI</name>
    <name evidence="10" type="ORF">GII14_13425</name>
</gene>
<dbReference type="InterPro" id="IPR017757">
    <property type="entry name" value="Tscrpt_rep_BetI"/>
</dbReference>
<dbReference type="InterPro" id="IPR050109">
    <property type="entry name" value="HTH-type_TetR-like_transc_reg"/>
</dbReference>
<dbReference type="GO" id="GO:0019285">
    <property type="term" value="P:glycine betaine biosynthetic process from choline"/>
    <property type="evidence" value="ECO:0007669"/>
    <property type="project" value="UniProtKB-UniRule"/>
</dbReference>
<dbReference type="SUPFAM" id="SSF46689">
    <property type="entry name" value="Homeodomain-like"/>
    <property type="match status" value="1"/>
</dbReference>
<dbReference type="HAMAP" id="MF_00768">
    <property type="entry name" value="HTH_type_BetI"/>
    <property type="match status" value="1"/>
</dbReference>
<dbReference type="GO" id="GO:0003700">
    <property type="term" value="F:DNA-binding transcription factor activity"/>
    <property type="evidence" value="ECO:0007669"/>
    <property type="project" value="UniProtKB-UniRule"/>
</dbReference>
<dbReference type="NCBIfam" id="TIGR03384">
    <property type="entry name" value="betaine_BetI"/>
    <property type="match status" value="1"/>
</dbReference>
<keyword evidence="2 7" id="KW-0678">Repressor</keyword>
<evidence type="ECO:0000256" key="1">
    <source>
        <dbReference type="ARBA" id="ARBA00004719"/>
    </source>
</evidence>
<dbReference type="Proteomes" id="UP000502117">
    <property type="component" value="Chromosome"/>
</dbReference>
<evidence type="ECO:0000259" key="9">
    <source>
        <dbReference type="PROSITE" id="PS50977"/>
    </source>
</evidence>
<evidence type="ECO:0000256" key="5">
    <source>
        <dbReference type="ARBA" id="ARBA00023163"/>
    </source>
</evidence>
<keyword evidence="4 7" id="KW-0238">DNA-binding</keyword>
<evidence type="ECO:0000256" key="3">
    <source>
        <dbReference type="ARBA" id="ARBA00023015"/>
    </source>
</evidence>
<dbReference type="Gene3D" id="1.10.357.10">
    <property type="entry name" value="Tetracycline Repressor, domain 2"/>
    <property type="match status" value="1"/>
</dbReference>
<dbReference type="NCBIfam" id="NF001978">
    <property type="entry name" value="PRK00767.1"/>
    <property type="match status" value="1"/>
</dbReference>
<dbReference type="InterPro" id="IPR036271">
    <property type="entry name" value="Tet_transcr_reg_TetR-rel_C_sf"/>
</dbReference>
<dbReference type="InterPro" id="IPR001647">
    <property type="entry name" value="HTH_TetR"/>
</dbReference>
<keyword evidence="3 7" id="KW-0805">Transcription regulation</keyword>
<comment type="pathway">
    <text evidence="1 7">Amine and polyamine biosynthesis; betaine biosynthesis via choline pathway [regulation].</text>
</comment>
<reference evidence="10 11" key="1">
    <citation type="submission" date="2019-11" db="EMBL/GenBank/DDBJ databases">
        <title>Complete Genome Sequence of Shewanella chilikensis Strain DC57, Isolated from Corroded Seal Rings at a floating production facility in Australia.</title>
        <authorList>
            <person name="Salgar-Chaparro S.J."/>
            <person name="Castillo-Villamizar G.A."/>
            <person name="Poehlein A."/>
            <person name="Daniel R."/>
            <person name="Machuca L."/>
        </authorList>
    </citation>
    <scope>NUCLEOTIDE SEQUENCE [LARGE SCALE GENOMIC DNA]</scope>
    <source>
        <strain evidence="10 11">DC57</strain>
    </source>
</reference>
<feature type="domain" description="HTH tetR-type" evidence="9">
    <location>
        <begin position="8"/>
        <end position="68"/>
    </location>
</feature>